<accession>A0ABZ2AR04</accession>
<sequence length="119" mass="12866">MFILVYIALLALIYTPILAQKASPSTQIPSSRCGHACNYLPSLTTLVIHGGKTDPNSVYSYSSAPNVGSILFLALNSTFFANFAPFIEVKSSPRPALVWHTISPFAHSGGTLANPVLWW</sequence>
<protein>
    <submittedName>
        <fullName evidence="2">Uncharacterized protein</fullName>
    </submittedName>
</protein>
<feature type="chain" id="PRO_5046252640" evidence="1">
    <location>
        <begin position="20"/>
        <end position="119"/>
    </location>
</feature>
<dbReference type="EMBL" id="CP143806">
    <property type="protein sequence ID" value="WVO19035.1"/>
    <property type="molecule type" value="Genomic_DNA"/>
</dbReference>
<evidence type="ECO:0000256" key="1">
    <source>
        <dbReference type="SAM" id="SignalP"/>
    </source>
</evidence>
<evidence type="ECO:0000313" key="2">
    <source>
        <dbReference type="EMBL" id="WVO19035.1"/>
    </source>
</evidence>
<dbReference type="Proteomes" id="UP001432216">
    <property type="component" value="Chromosome 1"/>
</dbReference>
<keyword evidence="3" id="KW-1185">Reference proteome</keyword>
<reference evidence="2 3" key="1">
    <citation type="submission" date="2024-01" db="EMBL/GenBank/DDBJ databases">
        <title>Comparative genomics of Cryptococcus and Kwoniella reveals pathogenesis evolution and contrasting modes of karyotype evolution via chromosome fusion or intercentromeric recombination.</title>
        <authorList>
            <person name="Coelho M.A."/>
            <person name="David-Palma M."/>
            <person name="Shea T."/>
            <person name="Bowers K."/>
            <person name="McGinley-Smith S."/>
            <person name="Mohammad A.W."/>
            <person name="Gnirke A."/>
            <person name="Yurkov A.M."/>
            <person name="Nowrousian M."/>
            <person name="Sun S."/>
            <person name="Cuomo C.A."/>
            <person name="Heitman J."/>
        </authorList>
    </citation>
    <scope>NUCLEOTIDE SEQUENCE [LARGE SCALE GENOMIC DNA]</scope>
    <source>
        <strain evidence="2 3">7685027</strain>
    </source>
</reference>
<evidence type="ECO:0000313" key="3">
    <source>
        <dbReference type="Proteomes" id="UP001432216"/>
    </source>
</evidence>
<proteinExistence type="predicted"/>
<dbReference type="GeneID" id="89987087"/>
<feature type="signal peptide" evidence="1">
    <location>
        <begin position="1"/>
        <end position="19"/>
    </location>
</feature>
<keyword evidence="1" id="KW-0732">Signal</keyword>
<dbReference type="RefSeq" id="XP_064718275.1">
    <property type="nucleotide sequence ID" value="XM_064862203.1"/>
</dbReference>
<name>A0ABZ2AR04_9TREE</name>
<organism evidence="2 3">
    <name type="scientific">Cryptococcus decagattii</name>
    <dbReference type="NCBI Taxonomy" id="1859122"/>
    <lineage>
        <taxon>Eukaryota</taxon>
        <taxon>Fungi</taxon>
        <taxon>Dikarya</taxon>
        <taxon>Basidiomycota</taxon>
        <taxon>Agaricomycotina</taxon>
        <taxon>Tremellomycetes</taxon>
        <taxon>Tremellales</taxon>
        <taxon>Cryptococcaceae</taxon>
        <taxon>Cryptococcus</taxon>
        <taxon>Cryptococcus gattii species complex</taxon>
    </lineage>
</organism>
<gene>
    <name evidence="2" type="ORF">IAS62_000311</name>
</gene>